<dbReference type="OrthoDB" id="422206at2759"/>
<dbReference type="EMBL" id="UZAM01011077">
    <property type="protein sequence ID" value="VDP14722.1"/>
    <property type="molecule type" value="Genomic_DNA"/>
</dbReference>
<sequence length="227" mass="25689">MDTSDSKDSQNGKALPLQPVTGLVSYRWIVLILFCLLSMSNSFQWIEYATIGHIVTRYYNVSYSTIDWMSMIYMVCYIPLIMPATWVMDRYGLRLVVILGAFGNCLGSWVKCASSAPNRLAIGFFGQTIVGMSQIFILCVPPRLAAVWFGPTEVSLATSIGVFGNQVSFRDFLSVTSLWYFFACRTVDIMQLFYTSSETIFHLPRCIDRQIIRLRFGSFSKSSDKSV</sequence>
<evidence type="ECO:0000256" key="2">
    <source>
        <dbReference type="ARBA" id="ARBA00022692"/>
    </source>
</evidence>
<dbReference type="SUPFAM" id="SSF103473">
    <property type="entry name" value="MFS general substrate transporter"/>
    <property type="match status" value="1"/>
</dbReference>
<gene>
    <name evidence="6" type="ORF">SBAD_LOCUS7922</name>
</gene>
<dbReference type="WBParaSite" id="SBAD_0000821601-mRNA-1">
    <property type="protein sequence ID" value="SBAD_0000821601-mRNA-1"/>
    <property type="gene ID" value="SBAD_0000821601"/>
</dbReference>
<keyword evidence="4 5" id="KW-0472">Membrane</keyword>
<dbReference type="GO" id="GO:0097037">
    <property type="term" value="P:heme export"/>
    <property type="evidence" value="ECO:0007669"/>
    <property type="project" value="TreeGrafter"/>
</dbReference>
<name>A0A183IWC5_9BILA</name>
<dbReference type="InterPro" id="IPR049680">
    <property type="entry name" value="FLVCR1-2_SLC49-like"/>
</dbReference>
<dbReference type="GO" id="GO:0020037">
    <property type="term" value="F:heme binding"/>
    <property type="evidence" value="ECO:0007669"/>
    <property type="project" value="TreeGrafter"/>
</dbReference>
<feature type="transmembrane region" description="Helical" evidence="5">
    <location>
        <begin position="26"/>
        <end position="46"/>
    </location>
</feature>
<dbReference type="Proteomes" id="UP000270296">
    <property type="component" value="Unassembled WGS sequence"/>
</dbReference>
<dbReference type="PANTHER" id="PTHR10924">
    <property type="entry name" value="MAJOR FACILITATOR SUPERFAMILY PROTEIN-RELATED"/>
    <property type="match status" value="1"/>
</dbReference>
<comment type="subcellular location">
    <subcellularLocation>
        <location evidence="1">Membrane</location>
        <topology evidence="1">Multi-pass membrane protein</topology>
    </subcellularLocation>
</comment>
<dbReference type="GO" id="GO:0016020">
    <property type="term" value="C:membrane"/>
    <property type="evidence" value="ECO:0007669"/>
    <property type="project" value="UniProtKB-SubCell"/>
</dbReference>
<dbReference type="Gene3D" id="1.20.1250.20">
    <property type="entry name" value="MFS general substrate transporter like domains"/>
    <property type="match status" value="1"/>
</dbReference>
<reference evidence="6 7" key="2">
    <citation type="submission" date="2018-11" db="EMBL/GenBank/DDBJ databases">
        <authorList>
            <consortium name="Pathogen Informatics"/>
        </authorList>
    </citation>
    <scope>NUCLEOTIDE SEQUENCE [LARGE SCALE GENOMIC DNA]</scope>
</reference>
<protein>
    <submittedName>
        <fullName evidence="8">MFS domain-containing protein</fullName>
    </submittedName>
</protein>
<evidence type="ECO:0000313" key="8">
    <source>
        <dbReference type="WBParaSite" id="SBAD_0000821601-mRNA-1"/>
    </source>
</evidence>
<evidence type="ECO:0000256" key="1">
    <source>
        <dbReference type="ARBA" id="ARBA00004141"/>
    </source>
</evidence>
<dbReference type="GO" id="GO:0015232">
    <property type="term" value="F:heme transmembrane transporter activity"/>
    <property type="evidence" value="ECO:0007669"/>
    <property type="project" value="TreeGrafter"/>
</dbReference>
<keyword evidence="2 5" id="KW-0812">Transmembrane</keyword>
<reference evidence="8" key="1">
    <citation type="submission" date="2016-06" db="UniProtKB">
        <authorList>
            <consortium name="WormBaseParasite"/>
        </authorList>
    </citation>
    <scope>IDENTIFICATION</scope>
</reference>
<feature type="transmembrane region" description="Helical" evidence="5">
    <location>
        <begin position="91"/>
        <end position="110"/>
    </location>
</feature>
<keyword evidence="3 5" id="KW-1133">Transmembrane helix</keyword>
<evidence type="ECO:0000313" key="6">
    <source>
        <dbReference type="EMBL" id="VDP14722.1"/>
    </source>
</evidence>
<dbReference type="PANTHER" id="PTHR10924:SF4">
    <property type="entry name" value="GH15861P"/>
    <property type="match status" value="1"/>
</dbReference>
<feature type="transmembrane region" description="Helical" evidence="5">
    <location>
        <begin position="66"/>
        <end position="85"/>
    </location>
</feature>
<organism evidence="8">
    <name type="scientific">Soboliphyme baturini</name>
    <dbReference type="NCBI Taxonomy" id="241478"/>
    <lineage>
        <taxon>Eukaryota</taxon>
        <taxon>Metazoa</taxon>
        <taxon>Ecdysozoa</taxon>
        <taxon>Nematoda</taxon>
        <taxon>Enoplea</taxon>
        <taxon>Dorylaimia</taxon>
        <taxon>Dioctophymatida</taxon>
        <taxon>Dioctophymatoidea</taxon>
        <taxon>Soboliphymatidae</taxon>
        <taxon>Soboliphyme</taxon>
    </lineage>
</organism>
<evidence type="ECO:0000256" key="3">
    <source>
        <dbReference type="ARBA" id="ARBA00022989"/>
    </source>
</evidence>
<dbReference type="Pfam" id="PF07690">
    <property type="entry name" value="MFS_1"/>
    <property type="match status" value="1"/>
</dbReference>
<proteinExistence type="predicted"/>
<dbReference type="InterPro" id="IPR036259">
    <property type="entry name" value="MFS_trans_sf"/>
</dbReference>
<keyword evidence="7" id="KW-1185">Reference proteome</keyword>
<evidence type="ECO:0000256" key="4">
    <source>
        <dbReference type="ARBA" id="ARBA00023136"/>
    </source>
</evidence>
<evidence type="ECO:0000256" key="5">
    <source>
        <dbReference type="SAM" id="Phobius"/>
    </source>
</evidence>
<accession>A0A183IWC5</accession>
<dbReference type="InterPro" id="IPR011701">
    <property type="entry name" value="MFS"/>
</dbReference>
<evidence type="ECO:0000313" key="7">
    <source>
        <dbReference type="Proteomes" id="UP000270296"/>
    </source>
</evidence>
<dbReference type="AlphaFoldDB" id="A0A183IWC5"/>